<dbReference type="AlphaFoldDB" id="A0AAU7APK1"/>
<keyword evidence="4 6" id="KW-1133">Transmembrane helix</keyword>
<evidence type="ECO:0000256" key="4">
    <source>
        <dbReference type="ARBA" id="ARBA00022989"/>
    </source>
</evidence>
<evidence type="ECO:0000256" key="6">
    <source>
        <dbReference type="SAM" id="Phobius"/>
    </source>
</evidence>
<keyword evidence="3 6" id="KW-0812">Transmembrane</keyword>
<evidence type="ECO:0000256" key="5">
    <source>
        <dbReference type="ARBA" id="ARBA00023136"/>
    </source>
</evidence>
<proteinExistence type="predicted"/>
<evidence type="ECO:0000313" key="7">
    <source>
        <dbReference type="EMBL" id="XAY03529.1"/>
    </source>
</evidence>
<feature type="transmembrane region" description="Helical" evidence="6">
    <location>
        <begin position="12"/>
        <end position="29"/>
    </location>
</feature>
<dbReference type="EMBL" id="CP114014">
    <property type="protein sequence ID" value="XAY03529.1"/>
    <property type="molecule type" value="Genomic_DNA"/>
</dbReference>
<organism evidence="7">
    <name type="scientific">Paraconexibacter sp. AEG42_29</name>
    <dbReference type="NCBI Taxonomy" id="2997339"/>
    <lineage>
        <taxon>Bacteria</taxon>
        <taxon>Bacillati</taxon>
        <taxon>Actinomycetota</taxon>
        <taxon>Thermoleophilia</taxon>
        <taxon>Solirubrobacterales</taxon>
        <taxon>Paraconexibacteraceae</taxon>
        <taxon>Paraconexibacter</taxon>
    </lineage>
</organism>
<dbReference type="InterPro" id="IPR005171">
    <property type="entry name" value="Cyt_c_oxidase_su4_prok"/>
</dbReference>
<dbReference type="KEGG" id="parq:DSM112329_00348"/>
<dbReference type="RefSeq" id="WP_354700085.1">
    <property type="nucleotide sequence ID" value="NZ_CP114014.1"/>
</dbReference>
<sequence length="92" mass="9784">MSAAGDLLRTRATIVWFGLIAATLISWRLGTEHGGGDHQTASTVILVVALAKVRFVGLYFMDLRTAPAALRGMFEAYCAVVLLATAGVYLLA</sequence>
<feature type="transmembrane region" description="Helical" evidence="6">
    <location>
        <begin position="73"/>
        <end position="91"/>
    </location>
</feature>
<keyword evidence="2" id="KW-1003">Cell membrane</keyword>
<evidence type="ECO:0008006" key="8">
    <source>
        <dbReference type="Google" id="ProtNLM"/>
    </source>
</evidence>
<comment type="subcellular location">
    <subcellularLocation>
        <location evidence="1">Cell membrane</location>
        <topology evidence="1">Multi-pass membrane protein</topology>
    </subcellularLocation>
</comment>
<name>A0AAU7APK1_9ACTN</name>
<accession>A0AAU7APK1</accession>
<evidence type="ECO:0000256" key="3">
    <source>
        <dbReference type="ARBA" id="ARBA00022692"/>
    </source>
</evidence>
<protein>
    <recommendedName>
        <fullName evidence="8">Prokaryotic cytochrome C oxidase subunit IV family protein</fullName>
    </recommendedName>
</protein>
<evidence type="ECO:0000256" key="2">
    <source>
        <dbReference type="ARBA" id="ARBA00022475"/>
    </source>
</evidence>
<dbReference type="GO" id="GO:0005886">
    <property type="term" value="C:plasma membrane"/>
    <property type="evidence" value="ECO:0007669"/>
    <property type="project" value="UniProtKB-SubCell"/>
</dbReference>
<reference evidence="7" key="1">
    <citation type="submission" date="2022-12" db="EMBL/GenBank/DDBJ databases">
        <title>Paraconexibacter alkalitolerans sp. nov. and Baekduia alba sp. nov., isolated from soil and emended description of the genera Paraconexibacter (Chun et al., 2020) and Baekduia (An et al., 2020).</title>
        <authorList>
            <person name="Vieira S."/>
            <person name="Huber K.J."/>
            <person name="Geppert A."/>
            <person name="Wolf J."/>
            <person name="Neumann-Schaal M."/>
            <person name="Muesken M."/>
            <person name="Overmann J."/>
        </authorList>
    </citation>
    <scope>NUCLEOTIDE SEQUENCE</scope>
    <source>
        <strain evidence="7">AEG42_29</strain>
    </source>
</reference>
<dbReference type="Pfam" id="PF03626">
    <property type="entry name" value="COX4_pro"/>
    <property type="match status" value="1"/>
</dbReference>
<keyword evidence="5 6" id="KW-0472">Membrane</keyword>
<gene>
    <name evidence="7" type="ORF">DSM112329_00348</name>
</gene>
<feature type="transmembrane region" description="Helical" evidence="6">
    <location>
        <begin position="41"/>
        <end position="61"/>
    </location>
</feature>
<evidence type="ECO:0000256" key="1">
    <source>
        <dbReference type="ARBA" id="ARBA00004651"/>
    </source>
</evidence>